<evidence type="ECO:0000313" key="4">
    <source>
        <dbReference type="Proteomes" id="UP000186599"/>
    </source>
</evidence>
<dbReference type="InterPro" id="IPR051396">
    <property type="entry name" value="Bact_Antivir_Def_Nuclease"/>
</dbReference>
<reference evidence="4 5" key="1">
    <citation type="submission" date="2016-10" db="EMBL/GenBank/DDBJ databases">
        <authorList>
            <person name="de Groot N.N."/>
        </authorList>
    </citation>
    <scope>NUCLEOTIDE SEQUENCE [LARGE SCALE GENOMIC DNA]</scope>
    <source>
        <strain evidence="3 4">CGMCC 1.9095</strain>
        <strain evidence="2 5">DSM 22558</strain>
    </source>
</reference>
<accession>A0A1H9WTN6</accession>
<feature type="domain" description="AAA+ ATPase" evidence="1">
    <location>
        <begin position="27"/>
        <end position="293"/>
    </location>
</feature>
<sequence length="560" mass="62593">MSEGLSKPSAFISEMTFSGRDKFALKENEKVIIVGPNNSGKSQSLREILSICQNGVKPSNLVVTDLAVSKSGDVKVLRNFLANNADLVDDIYRFEDWHIREGYLQFWQQPFLIRGLAGGFVRKIAADDRLRICDQQNSIAPGDQKSKPQHVLYDDEVLMKKISGLFSRAFGKYLMFDFRGGSKLPIHVGEIPEIENVTDRVSNTYVNAVRENPLLDKQGDGMKSYAGILFEAVVANRNITLIDEPEAFLHPPQMRRLGETLSSEVKGQLLVATHSSDIMRGFLEGTQGNVRILRLRREGNTNLVSEASPDVIRELWEKPELRYSNALEGIFHEQTIICEDDSDCRLINSVADHISTTSTDLWQDTSYVPTGGKHGVPKVASVLRQIGVPIKAVFDIDFLAERNLVEATVNAFGGVWVDIEPLWSRVDAAVRDGVQPKTIEQIKLDIASILEKAEPDKLPKGDVIEAMKQGKSWSEVKKYGSRGIPRGDAQKDYNDLREKLEDIGIYLVPVGEIENFCPEIGSHGPKYVTKLLSTIPLSDERLEDLRRFVEVVHKGRHAAL</sequence>
<proteinExistence type="predicted"/>
<protein>
    <submittedName>
        <fullName evidence="2">AAA domain-containing protein, putative AbiEii toxin, Type IV TA system</fullName>
    </submittedName>
</protein>
<dbReference type="Pfam" id="PF20469">
    <property type="entry name" value="OLD-like_TOPRIM"/>
    <property type="match status" value="1"/>
</dbReference>
<dbReference type="RefSeq" id="WP_074781318.1">
    <property type="nucleotide sequence ID" value="NZ_FOGN01000010.1"/>
</dbReference>
<dbReference type="InterPro" id="IPR003959">
    <property type="entry name" value="ATPase_AAA_core"/>
</dbReference>
<dbReference type="InterPro" id="IPR003593">
    <property type="entry name" value="AAA+_ATPase"/>
</dbReference>
<dbReference type="Pfam" id="PF13304">
    <property type="entry name" value="AAA_21"/>
    <property type="match status" value="1"/>
</dbReference>
<organism evidence="2 5">
    <name type="scientific">Halopseudomonas bauzanensis</name>
    <dbReference type="NCBI Taxonomy" id="653930"/>
    <lineage>
        <taxon>Bacteria</taxon>
        <taxon>Pseudomonadati</taxon>
        <taxon>Pseudomonadota</taxon>
        <taxon>Gammaproteobacteria</taxon>
        <taxon>Pseudomonadales</taxon>
        <taxon>Pseudomonadaceae</taxon>
        <taxon>Halopseudomonas</taxon>
    </lineage>
</organism>
<dbReference type="SUPFAM" id="SSF52540">
    <property type="entry name" value="P-loop containing nucleoside triphosphate hydrolases"/>
    <property type="match status" value="1"/>
</dbReference>
<dbReference type="SMART" id="SM00382">
    <property type="entry name" value="AAA"/>
    <property type="match status" value="1"/>
</dbReference>
<dbReference type="GO" id="GO:0016887">
    <property type="term" value="F:ATP hydrolysis activity"/>
    <property type="evidence" value="ECO:0007669"/>
    <property type="project" value="InterPro"/>
</dbReference>
<evidence type="ECO:0000259" key="1">
    <source>
        <dbReference type="SMART" id="SM00382"/>
    </source>
</evidence>
<name>A0A1H9WTN6_9GAMM</name>
<evidence type="ECO:0000313" key="3">
    <source>
        <dbReference type="EMBL" id="SFM39376.1"/>
    </source>
</evidence>
<dbReference type="EMBL" id="FOGN01000010">
    <property type="protein sequence ID" value="SES37129.1"/>
    <property type="molecule type" value="Genomic_DNA"/>
</dbReference>
<dbReference type="AlphaFoldDB" id="A0A1H9WTN6"/>
<dbReference type="EMBL" id="FOUA01000010">
    <property type="protein sequence ID" value="SFM39376.1"/>
    <property type="molecule type" value="Genomic_DNA"/>
</dbReference>
<keyword evidence="4" id="KW-1185">Reference proteome</keyword>
<dbReference type="PANTHER" id="PTHR43581">
    <property type="entry name" value="ATP/GTP PHOSPHATASE"/>
    <property type="match status" value="1"/>
</dbReference>
<dbReference type="InterPro" id="IPR034139">
    <property type="entry name" value="TOPRIM_OLD"/>
</dbReference>
<gene>
    <name evidence="3" type="ORF">SAMN04487855_0076</name>
    <name evidence="2" type="ORF">SAMN05216589_0077</name>
</gene>
<dbReference type="GO" id="GO:0005524">
    <property type="term" value="F:ATP binding"/>
    <property type="evidence" value="ECO:0007669"/>
    <property type="project" value="InterPro"/>
</dbReference>
<dbReference type="Gene3D" id="3.40.50.300">
    <property type="entry name" value="P-loop containing nucleotide triphosphate hydrolases"/>
    <property type="match status" value="1"/>
</dbReference>
<evidence type="ECO:0000313" key="5">
    <source>
        <dbReference type="Proteomes" id="UP000186904"/>
    </source>
</evidence>
<dbReference type="OrthoDB" id="3322489at2"/>
<dbReference type="STRING" id="653930.SAMN05216589_0077"/>
<dbReference type="Proteomes" id="UP000186599">
    <property type="component" value="Unassembled WGS sequence"/>
</dbReference>
<dbReference type="InterPro" id="IPR027417">
    <property type="entry name" value="P-loop_NTPase"/>
</dbReference>
<evidence type="ECO:0000313" key="2">
    <source>
        <dbReference type="EMBL" id="SES37129.1"/>
    </source>
</evidence>
<dbReference type="Proteomes" id="UP000186904">
    <property type="component" value="Unassembled WGS sequence"/>
</dbReference>
<dbReference type="PANTHER" id="PTHR43581:SF2">
    <property type="entry name" value="EXCINUCLEASE ATPASE SUBUNIT"/>
    <property type="match status" value="1"/>
</dbReference>